<proteinExistence type="predicted"/>
<evidence type="ECO:0000313" key="1">
    <source>
        <dbReference type="EMBL" id="MBF8177824.1"/>
    </source>
</evidence>
<evidence type="ECO:0000313" key="2">
    <source>
        <dbReference type="Proteomes" id="UP000657372"/>
    </source>
</evidence>
<organism evidence="1 2">
    <name type="scientific">Herminiimonas contaminans</name>
    <dbReference type="NCBI Taxonomy" id="1111140"/>
    <lineage>
        <taxon>Bacteria</taxon>
        <taxon>Pseudomonadati</taxon>
        <taxon>Pseudomonadota</taxon>
        <taxon>Betaproteobacteria</taxon>
        <taxon>Burkholderiales</taxon>
        <taxon>Oxalobacteraceae</taxon>
        <taxon>Herminiimonas</taxon>
    </lineage>
</organism>
<dbReference type="Proteomes" id="UP000657372">
    <property type="component" value="Unassembled WGS sequence"/>
</dbReference>
<reference evidence="1 2" key="1">
    <citation type="submission" date="2020-11" db="EMBL/GenBank/DDBJ databases">
        <title>WGS of Herminiimonas contaminans strain Marseille-Q4544 isolated from planarians Schmidtea mediterranea.</title>
        <authorList>
            <person name="Kangale L."/>
        </authorList>
    </citation>
    <scope>NUCLEOTIDE SEQUENCE [LARGE SCALE GENOMIC DNA]</scope>
    <source>
        <strain evidence="1 2">Marseille-Q4544</strain>
    </source>
</reference>
<dbReference type="EMBL" id="JADOEL010000005">
    <property type="protein sequence ID" value="MBF8177824.1"/>
    <property type="molecule type" value="Genomic_DNA"/>
</dbReference>
<name>A0ABS0EUS1_9BURK</name>
<comment type="caution">
    <text evidence="1">The sequence shown here is derived from an EMBL/GenBank/DDBJ whole genome shotgun (WGS) entry which is preliminary data.</text>
</comment>
<protein>
    <submittedName>
        <fullName evidence="1">Uncharacterized protein</fullName>
    </submittedName>
</protein>
<keyword evidence="2" id="KW-1185">Reference proteome</keyword>
<dbReference type="RefSeq" id="WP_195875374.1">
    <property type="nucleotide sequence ID" value="NZ_JADOEL010000005.1"/>
</dbReference>
<sequence length="93" mass="10469">MALRGQFKPPVEPIEKAFRRAIEMIEGVDVPVAIFMIAGKIVVTKSTSGSFEAKTRLLANNLVGVYDWYVDPRDVLDDIKVFYPKESMNKVHA</sequence>
<gene>
    <name evidence="1" type="ORF">IXC47_09040</name>
</gene>
<accession>A0ABS0EUS1</accession>